<dbReference type="AlphaFoldDB" id="A0AAV3UIQ8"/>
<reference evidence="2 3" key="1">
    <citation type="journal article" date="2019" name="Int. J. Syst. Evol. Microbiol.">
        <title>The Global Catalogue of Microorganisms (GCM) 10K type strain sequencing project: providing services to taxonomists for standard genome sequencing and annotation.</title>
        <authorList>
            <consortium name="The Broad Institute Genomics Platform"/>
            <consortium name="The Broad Institute Genome Sequencing Center for Infectious Disease"/>
            <person name="Wu L."/>
            <person name="Ma J."/>
        </authorList>
    </citation>
    <scope>NUCLEOTIDE SEQUENCE [LARGE SCALE GENOMIC DNA]</scope>
    <source>
        <strain evidence="2 3">JCM 17504</strain>
    </source>
</reference>
<dbReference type="InterPro" id="IPR040624">
    <property type="entry name" value="HalOD1"/>
</dbReference>
<evidence type="ECO:0000259" key="1">
    <source>
        <dbReference type="Pfam" id="PF18545"/>
    </source>
</evidence>
<dbReference type="Pfam" id="PF18545">
    <property type="entry name" value="HalOD1"/>
    <property type="match status" value="1"/>
</dbReference>
<dbReference type="RefSeq" id="WP_227777413.1">
    <property type="nucleotide sequence ID" value="NZ_BAABKX010000011.1"/>
</dbReference>
<evidence type="ECO:0000313" key="2">
    <source>
        <dbReference type="EMBL" id="GAA5052156.1"/>
    </source>
</evidence>
<dbReference type="Proteomes" id="UP001501729">
    <property type="component" value="Unassembled WGS sequence"/>
</dbReference>
<dbReference type="GeneID" id="68615534"/>
<organism evidence="2 3">
    <name type="scientific">Haladaptatus pallidirubidus</name>
    <dbReference type="NCBI Taxonomy" id="1008152"/>
    <lineage>
        <taxon>Archaea</taxon>
        <taxon>Methanobacteriati</taxon>
        <taxon>Methanobacteriota</taxon>
        <taxon>Stenosarchaea group</taxon>
        <taxon>Halobacteria</taxon>
        <taxon>Halobacteriales</taxon>
        <taxon>Haladaptataceae</taxon>
        <taxon>Haladaptatus</taxon>
    </lineage>
</organism>
<feature type="domain" description="Halobacterial output" evidence="1">
    <location>
        <begin position="21"/>
        <end position="85"/>
    </location>
</feature>
<dbReference type="EMBL" id="BAABKX010000011">
    <property type="protein sequence ID" value="GAA5052156.1"/>
    <property type="molecule type" value="Genomic_DNA"/>
</dbReference>
<proteinExistence type="predicted"/>
<keyword evidence="3" id="KW-1185">Reference proteome</keyword>
<protein>
    <recommendedName>
        <fullName evidence="1">Halobacterial output domain-containing protein</fullName>
    </recommendedName>
</protein>
<evidence type="ECO:0000313" key="3">
    <source>
        <dbReference type="Proteomes" id="UP001501729"/>
    </source>
</evidence>
<comment type="caution">
    <text evidence="2">The sequence shown here is derived from an EMBL/GenBank/DDBJ whole genome shotgun (WGS) entry which is preliminary data.</text>
</comment>
<accession>A0AAV3UIQ8</accession>
<gene>
    <name evidence="2" type="ORF">GCM10025751_28090</name>
</gene>
<sequence length="98" mass="10740">MKDHSYPPDVNIEPVFKQHYSQPPSMAVVSAMADALHQPATKIESLSNWTDPVALDSLFENTPEAISGPTVTFEYIGCRVTVSPDSLQIEPLTGDDHD</sequence>
<name>A0AAV3UIQ8_9EURY</name>